<dbReference type="SUPFAM" id="SSF89372">
    <property type="entry name" value="Fucose-specific lectin"/>
    <property type="match status" value="1"/>
</dbReference>
<protein>
    <recommendedName>
        <fullName evidence="3">Fucose-specific lectin</fullName>
    </recommendedName>
</protein>
<organism evidence="1 2">
    <name type="scientific">Aspergillus steynii IBT 23096</name>
    <dbReference type="NCBI Taxonomy" id="1392250"/>
    <lineage>
        <taxon>Eukaryota</taxon>
        <taxon>Fungi</taxon>
        <taxon>Dikarya</taxon>
        <taxon>Ascomycota</taxon>
        <taxon>Pezizomycotina</taxon>
        <taxon>Eurotiomycetes</taxon>
        <taxon>Eurotiomycetidae</taxon>
        <taxon>Eurotiales</taxon>
        <taxon>Aspergillaceae</taxon>
        <taxon>Aspergillus</taxon>
        <taxon>Aspergillus subgen. Circumdati</taxon>
    </lineage>
</organism>
<evidence type="ECO:0000313" key="1">
    <source>
        <dbReference type="EMBL" id="PLB48275.1"/>
    </source>
</evidence>
<evidence type="ECO:0008006" key="3">
    <source>
        <dbReference type="Google" id="ProtNLM"/>
    </source>
</evidence>
<sequence length="312" mass="34266">MGAIVTSDLAVVSDGSTIYVYYQNDANEIREVTSSDGSKWTETSSAVATKLNAGGSPITAYYVKNDGTAGFKSSIHVVYLDASGILHEVVKTPIDNTKWEERDLSDDIKKAPIQTSRLASGVCHDSSSGAHQWIFFEKLDSESGNPQVAELRSGSQSSFKWTYQVILPENSASALPGTQLATNLTNPTNQLYFQDHDGNITEYIGGYDSWNDHKQLLTNDKVEINTPLSTATSSNEDKPYIFYVSKSTPLMIMCYDHDKSTEVAKFYPGTKLDSISVSGKVYLFHKPLEHPGSVWTRVFDGSSWKMGAQVVA</sequence>
<dbReference type="RefSeq" id="XP_024703577.1">
    <property type="nucleotide sequence ID" value="XM_024854827.1"/>
</dbReference>
<gene>
    <name evidence="1" type="ORF">P170DRAFT_510910</name>
</gene>
<proteinExistence type="predicted"/>
<comment type="caution">
    <text evidence="1">The sequence shown here is derived from an EMBL/GenBank/DDBJ whole genome shotgun (WGS) entry which is preliminary data.</text>
</comment>
<reference evidence="1 2" key="1">
    <citation type="submission" date="2016-12" db="EMBL/GenBank/DDBJ databases">
        <title>The genomes of Aspergillus section Nigri reveals drivers in fungal speciation.</title>
        <authorList>
            <consortium name="DOE Joint Genome Institute"/>
            <person name="Vesth T.C."/>
            <person name="Nybo J."/>
            <person name="Theobald S."/>
            <person name="Brandl J."/>
            <person name="Frisvad J.C."/>
            <person name="Nielsen K.F."/>
            <person name="Lyhne E.K."/>
            <person name="Kogle M.E."/>
            <person name="Kuo A."/>
            <person name="Riley R."/>
            <person name="Clum A."/>
            <person name="Nolan M."/>
            <person name="Lipzen A."/>
            <person name="Salamov A."/>
            <person name="Henrissat B."/>
            <person name="Wiebenga A."/>
            <person name="De Vries R.P."/>
            <person name="Grigoriev I.V."/>
            <person name="Mortensen U.H."/>
            <person name="Andersen M.R."/>
            <person name="Baker S.E."/>
        </authorList>
    </citation>
    <scope>NUCLEOTIDE SEQUENCE [LARGE SCALE GENOMIC DNA]</scope>
    <source>
        <strain evidence="1 2">IBT 23096</strain>
    </source>
</reference>
<dbReference type="EMBL" id="MSFO01000005">
    <property type="protein sequence ID" value="PLB48275.1"/>
    <property type="molecule type" value="Genomic_DNA"/>
</dbReference>
<evidence type="ECO:0000313" key="2">
    <source>
        <dbReference type="Proteomes" id="UP000234275"/>
    </source>
</evidence>
<name>A0A2I2G5X5_9EURO</name>
<keyword evidence="2" id="KW-1185">Reference proteome</keyword>
<dbReference type="Gene3D" id="2.120.10.70">
    <property type="entry name" value="Fucose-specific lectin"/>
    <property type="match status" value="1"/>
</dbReference>
<dbReference type="VEuPathDB" id="FungiDB:P170DRAFT_510910"/>
<accession>A0A2I2G5X5</accession>
<dbReference type="AlphaFoldDB" id="A0A2I2G5X5"/>
<dbReference type="Proteomes" id="UP000234275">
    <property type="component" value="Unassembled WGS sequence"/>
</dbReference>
<dbReference type="OrthoDB" id="3446576at2759"/>
<dbReference type="GeneID" id="36562533"/>